<dbReference type="InterPro" id="IPR040086">
    <property type="entry name" value="MJ0683-like"/>
</dbReference>
<evidence type="ECO:0000313" key="6">
    <source>
        <dbReference type="EMBL" id="AUG49418.1"/>
    </source>
</evidence>
<dbReference type="InterPro" id="IPR058240">
    <property type="entry name" value="rSAM_sf"/>
</dbReference>
<dbReference type="SMART" id="SM00729">
    <property type="entry name" value="Elp3"/>
    <property type="match status" value="1"/>
</dbReference>
<keyword evidence="6" id="KW-0614">Plasmid</keyword>
<evidence type="ECO:0000313" key="7">
    <source>
        <dbReference type="Proteomes" id="UP000242917"/>
    </source>
</evidence>
<dbReference type="AlphaFoldDB" id="A0A2H5A3U0"/>
<dbReference type="OrthoDB" id="15538at2157"/>
<dbReference type="KEGG" id="hta:BVU17_17695"/>
<keyword evidence="1" id="KW-0479">Metal-binding</keyword>
<accession>A0A2H5A3U0</accession>
<protein>
    <submittedName>
        <fullName evidence="6">Radical SAM protein</fullName>
    </submittedName>
</protein>
<evidence type="ECO:0000256" key="4">
    <source>
        <dbReference type="SAM" id="MobiDB-lite"/>
    </source>
</evidence>
<dbReference type="SFLD" id="SFLDS00029">
    <property type="entry name" value="Radical_SAM"/>
    <property type="match status" value="1"/>
</dbReference>
<proteinExistence type="predicted"/>
<dbReference type="PANTHER" id="PTHR43432:SF6">
    <property type="entry name" value="RADICAL SAM CORE DOMAIN-CONTAINING PROTEIN"/>
    <property type="match status" value="1"/>
</dbReference>
<evidence type="ECO:0000256" key="2">
    <source>
        <dbReference type="ARBA" id="ARBA00023004"/>
    </source>
</evidence>
<reference evidence="6 7" key="1">
    <citation type="submission" date="2017-01" db="EMBL/GenBank/DDBJ databases">
        <title>A Red Light-Sensitive Sensory Rhodopsin I From Haloarcula taiwanensis, A New Haloarchaeon Isolated From Taiwan.</title>
        <authorList>
            <person name="Yang C.-S."/>
            <person name="Han Y.-A."/>
            <person name="Chen P.-C."/>
            <person name="Ng W.V."/>
            <person name="Chen T.-W."/>
        </authorList>
    </citation>
    <scope>NUCLEOTIDE SEQUENCE [LARGE SCALE GENOMIC DNA]</scope>
    <source>
        <strain evidence="6 7">Taiwanensis</strain>
        <plasmid evidence="6 7">pNYT1</plasmid>
    </source>
</reference>
<dbReference type="Proteomes" id="UP000242917">
    <property type="component" value="Plasmid pNYT1"/>
</dbReference>
<sequence>MELTWDTGDSWFERTYAVEHAGETVATFDDHPTLDTLRELSRQHGVPTERLDLWQAGLLCTQCNDEINDRFAANPQGDLLCWDCATDTESHDEHGITVNTDPTKSVMSESHLHTKSLCDHVINVATGCRHGCEFCYVPTTPAIDSRDEMLAEQANVDDPQTDWGSYLLYRDDLPERLENILDERDPSERKQTERGRGVVMLSSGTDCYQDRRTAQITRGAVAELITHDIPIRILTRSPAVTRDIDLFQAAGDHITVGSSIPSFDATLVRAMEPNAPPPMTRWQALDELQQAGVSVFVSMSPTYPTMGEDDFHELLSYFRALGEVVVFHEPINPRGQNFQQCLDAAEQAGYGDVVTELQQMQDSHQYWVEYALEQLNTVQQVATRFDGLEVHSWPDDELVRSTSGQLRSKLNAMQEAVSPESFSERNTDVSPEQSELARDGESIEHLI</sequence>
<organism evidence="6 7">
    <name type="scientific">Haloarcula taiwanensis</name>
    <dbReference type="NCBI Taxonomy" id="1932004"/>
    <lineage>
        <taxon>Archaea</taxon>
        <taxon>Methanobacteriati</taxon>
        <taxon>Methanobacteriota</taxon>
        <taxon>Stenosarchaea group</taxon>
        <taxon>Halobacteria</taxon>
        <taxon>Halobacteriales</taxon>
        <taxon>Haloarculaceae</taxon>
        <taxon>Haloarcula</taxon>
    </lineage>
</organism>
<dbReference type="Gene3D" id="3.80.30.30">
    <property type="match status" value="1"/>
</dbReference>
<feature type="region of interest" description="Disordered" evidence="4">
    <location>
        <begin position="415"/>
        <end position="447"/>
    </location>
</feature>
<dbReference type="Pfam" id="PF04055">
    <property type="entry name" value="Radical_SAM"/>
    <property type="match status" value="1"/>
</dbReference>
<dbReference type="GO" id="GO:0046872">
    <property type="term" value="F:metal ion binding"/>
    <property type="evidence" value="ECO:0007669"/>
    <property type="project" value="UniProtKB-KW"/>
</dbReference>
<keyword evidence="2" id="KW-0408">Iron</keyword>
<geneLocation type="plasmid" evidence="6 7">
    <name>pNYT1</name>
</geneLocation>
<dbReference type="GO" id="GO:0051536">
    <property type="term" value="F:iron-sulfur cluster binding"/>
    <property type="evidence" value="ECO:0007669"/>
    <property type="project" value="UniProtKB-KW"/>
</dbReference>
<dbReference type="InterPro" id="IPR007197">
    <property type="entry name" value="rSAM"/>
</dbReference>
<dbReference type="SUPFAM" id="SSF102114">
    <property type="entry name" value="Radical SAM enzymes"/>
    <property type="match status" value="1"/>
</dbReference>
<dbReference type="InterPro" id="IPR006638">
    <property type="entry name" value="Elp3/MiaA/NifB-like_rSAM"/>
</dbReference>
<name>A0A2H5A3U0_9EURY</name>
<gene>
    <name evidence="6" type="ORF">BVU17_17695</name>
</gene>
<dbReference type="CDD" id="cd01335">
    <property type="entry name" value="Radical_SAM"/>
    <property type="match status" value="1"/>
</dbReference>
<evidence type="ECO:0000256" key="3">
    <source>
        <dbReference type="ARBA" id="ARBA00023014"/>
    </source>
</evidence>
<evidence type="ECO:0000259" key="5">
    <source>
        <dbReference type="SMART" id="SM00729"/>
    </source>
</evidence>
<keyword evidence="7" id="KW-1185">Reference proteome</keyword>
<dbReference type="SFLD" id="SFLDG01084">
    <property type="entry name" value="Uncharacterised_Radical_SAM_Su"/>
    <property type="match status" value="1"/>
</dbReference>
<keyword evidence="3" id="KW-0411">Iron-sulfur</keyword>
<dbReference type="PANTHER" id="PTHR43432">
    <property type="entry name" value="SLR0285 PROTEIN"/>
    <property type="match status" value="1"/>
</dbReference>
<evidence type="ECO:0000256" key="1">
    <source>
        <dbReference type="ARBA" id="ARBA00022723"/>
    </source>
</evidence>
<dbReference type="GO" id="GO:0003824">
    <property type="term" value="F:catalytic activity"/>
    <property type="evidence" value="ECO:0007669"/>
    <property type="project" value="InterPro"/>
</dbReference>
<dbReference type="EMBL" id="CP019156">
    <property type="protein sequence ID" value="AUG49418.1"/>
    <property type="molecule type" value="Genomic_DNA"/>
</dbReference>
<feature type="domain" description="Elp3/MiaA/NifB-like radical SAM core" evidence="5">
    <location>
        <begin position="118"/>
        <end position="356"/>
    </location>
</feature>
<feature type="compositionally biased region" description="Basic and acidic residues" evidence="4">
    <location>
        <begin position="435"/>
        <end position="447"/>
    </location>
</feature>